<dbReference type="InterPro" id="IPR006680">
    <property type="entry name" value="Amidohydro-rel"/>
</dbReference>
<organism evidence="3 4">
    <name type="scientific">Streptomyces hawaiiensis</name>
    <dbReference type="NCBI Taxonomy" id="67305"/>
    <lineage>
        <taxon>Bacteria</taxon>
        <taxon>Bacillati</taxon>
        <taxon>Actinomycetota</taxon>
        <taxon>Actinomycetes</taxon>
        <taxon>Kitasatosporales</taxon>
        <taxon>Streptomycetaceae</taxon>
        <taxon>Streptomyces</taxon>
    </lineage>
</organism>
<dbReference type="KEGG" id="shaw:CEB94_01785"/>
<dbReference type="Proteomes" id="UP000495940">
    <property type="component" value="Chromosome"/>
</dbReference>
<dbReference type="Gene3D" id="2.30.40.10">
    <property type="entry name" value="Urease, subunit C, domain 1"/>
    <property type="match status" value="2"/>
</dbReference>
<dbReference type="SUPFAM" id="SSF82171">
    <property type="entry name" value="DPP6 N-terminal domain-like"/>
    <property type="match status" value="2"/>
</dbReference>
<gene>
    <name evidence="3" type="ORF">CEB94_01785</name>
</gene>
<dbReference type="EMBL" id="CP021978">
    <property type="protein sequence ID" value="QCD53753.1"/>
    <property type="molecule type" value="Genomic_DNA"/>
</dbReference>
<evidence type="ECO:0000313" key="4">
    <source>
        <dbReference type="Proteomes" id="UP000495940"/>
    </source>
</evidence>
<dbReference type="PANTHER" id="PTHR43135">
    <property type="entry name" value="ALPHA-D-RIBOSE 1-METHYLPHOSPHONATE 5-TRIPHOSPHATE DIPHOSPHATASE"/>
    <property type="match status" value="1"/>
</dbReference>
<reference evidence="3 4" key="1">
    <citation type="submission" date="2017-06" db="EMBL/GenBank/DDBJ databases">
        <title>Complete Genome Sequence of Streptomyces hawaiiensis NRRL 15010 and insights into acyldepsipeptides biosynthesis.</title>
        <authorList>
            <person name="Mariita R.M."/>
            <person name="Sello J.K."/>
        </authorList>
    </citation>
    <scope>NUCLEOTIDE SEQUENCE [LARGE SCALE GENOMIC DNA]</scope>
    <source>
        <strain evidence="3 4">ATCC 12236</strain>
    </source>
</reference>
<dbReference type="Pfam" id="PF01979">
    <property type="entry name" value="Amidohydro_1"/>
    <property type="match status" value="1"/>
</dbReference>
<dbReference type="InterPro" id="IPR011042">
    <property type="entry name" value="6-blade_b-propeller_TolB-like"/>
</dbReference>
<dbReference type="InterPro" id="IPR006311">
    <property type="entry name" value="TAT_signal"/>
</dbReference>
<keyword evidence="3" id="KW-0378">Hydrolase</keyword>
<dbReference type="PROSITE" id="PS51318">
    <property type="entry name" value="TAT"/>
    <property type="match status" value="1"/>
</dbReference>
<dbReference type="InterPro" id="IPR011059">
    <property type="entry name" value="Metal-dep_hydrolase_composite"/>
</dbReference>
<dbReference type="RefSeq" id="WP_175430451.1">
    <property type="nucleotide sequence ID" value="NZ_CP021978.1"/>
</dbReference>
<keyword evidence="4" id="KW-1185">Reference proteome</keyword>
<dbReference type="InterPro" id="IPR051781">
    <property type="entry name" value="Metallo-dep_Hydrolase"/>
</dbReference>
<dbReference type="GO" id="GO:0016810">
    <property type="term" value="F:hydrolase activity, acting on carbon-nitrogen (but not peptide) bonds"/>
    <property type="evidence" value="ECO:0007669"/>
    <property type="project" value="InterPro"/>
</dbReference>
<dbReference type="SUPFAM" id="SSF51338">
    <property type="entry name" value="Composite domain of metallo-dependent hydrolases"/>
    <property type="match status" value="1"/>
</dbReference>
<dbReference type="Gene3D" id="2.120.10.30">
    <property type="entry name" value="TolB, C-terminal domain"/>
    <property type="match status" value="3"/>
</dbReference>
<dbReference type="PANTHER" id="PTHR43135:SF3">
    <property type="entry name" value="ALPHA-D-RIBOSE 1-METHYLPHOSPHONATE 5-TRIPHOSPHATE DIPHOSPHATASE"/>
    <property type="match status" value="1"/>
</dbReference>
<dbReference type="InterPro" id="IPR032466">
    <property type="entry name" value="Metal_Hydrolase"/>
</dbReference>
<proteinExistence type="predicted"/>
<feature type="region of interest" description="Disordered" evidence="1">
    <location>
        <begin position="325"/>
        <end position="348"/>
    </location>
</feature>
<dbReference type="Gene3D" id="3.20.20.140">
    <property type="entry name" value="Metal-dependent hydrolases"/>
    <property type="match status" value="1"/>
</dbReference>
<feature type="region of interest" description="Disordered" evidence="1">
    <location>
        <begin position="603"/>
        <end position="626"/>
    </location>
</feature>
<evidence type="ECO:0000313" key="3">
    <source>
        <dbReference type="EMBL" id="QCD53753.1"/>
    </source>
</evidence>
<feature type="domain" description="Amidohydrolase-related" evidence="2">
    <location>
        <begin position="900"/>
        <end position="1002"/>
    </location>
</feature>
<evidence type="ECO:0000259" key="2">
    <source>
        <dbReference type="Pfam" id="PF01979"/>
    </source>
</evidence>
<sequence>MSARFISRRGFLNSTAGLTAGLAPGIAPVDALATTASDPASVVTYREITGGSVTTSRNGRRMIAEVQGVLWSIPHAGGAARQLTDWSLEATRPALSPDGETIAVCGYRGGGFHLWSLRSDGTGLRRLTDGPWDDRSVAWSPDGRMLVFSSERGGSAVHGSAYGVWTLDFATGHLTRVTGGAFDDIDPVWWPDGKSLVCVRAAHRQDGTGDGGLTLVRVPVSGGEVSVLHTVAEGRLLSPSVSPSGRIAYLHLSGTGTSPSQPAARAALMVDGHVVSEDEDLAAAPPCWLTDDQLLYVADGDIRIRTLGTPTVSDIPFTARMSMPRPAWQAKPRTSAGRRAPARGIHRPVLSPDGRHAALVALNALWITPVGGPPRKLLQAAPEHLLQMPAWAPDGKSLLYCTDRDGLIAVRRQHLASGRDELVAADRLQPALSPDGTHLAGNDITGNLLVRDLTTDEERLVAKPLATDGPPGTPTWSPDGRYIAFCDRNRLNHRFREGYHLIRVIDTLTGGERRHLPAPHQSLSDRVAAGPVWSPDGRWMALIAESVLWALPVTDDGTPTGPARRLTDEPADHPSWSGDSRTLLYLSCGRLRLVTLDHNAVPSRSRTLPAPRLTTRRGPAGSPHEKLRIHAGQLWDATGDHLRQDVDILIHGNRITAVEPHQTRRPGHHSIDASDQTVIPGLIDSHTHPYTVTYGARQNLTALAYGITTTACLGAPLYESVRLREEAATGHSLGPRHLACAELIDGSRTAYSTGRPHRTRAGVERTLRRATTLDVDFIKTYVRASGEVMAQAAVAAHRLGVPCGSHLCAPGRAAGQDLTTHLQATQRLDYGHATTPLGHLHQDLIAQYADGLFSLIITPFTAQCLLGADPSLADDPRVQTLMPPWDVAAVRDRAATPPTARQRQLLATEMTGYRHLATHGARLALGTDSPLVPVGLSLHLALRALRSHGFSATQALHSATTVPARLFFRDDLGTVQDGKIADLVIVDGDPFTDFAALVNTTVVIHDGVPRRQTDLTALRQARTARPPHGTTWLETARAMQRGSCCGPH</sequence>
<dbReference type="SUPFAM" id="SSF51556">
    <property type="entry name" value="Metallo-dependent hydrolases"/>
    <property type="match status" value="1"/>
</dbReference>
<dbReference type="InterPro" id="IPR011659">
    <property type="entry name" value="WD40"/>
</dbReference>
<evidence type="ECO:0000256" key="1">
    <source>
        <dbReference type="SAM" id="MobiDB-lite"/>
    </source>
</evidence>
<accession>A0A6G5R6G9</accession>
<dbReference type="AlphaFoldDB" id="A0A6G5R6G9"/>
<feature type="compositionally biased region" description="Low complexity" evidence="1">
    <location>
        <begin position="604"/>
        <end position="620"/>
    </location>
</feature>
<dbReference type="Pfam" id="PF07676">
    <property type="entry name" value="PD40"/>
    <property type="match status" value="5"/>
</dbReference>
<protein>
    <submittedName>
        <fullName evidence="3">Amidohydrolase</fullName>
    </submittedName>
</protein>
<name>A0A6G5R6G9_9ACTN</name>